<gene>
    <name evidence="3" type="primary">ORF64</name>
    <name evidence="2" type="ORF">AngHV1_ORF64</name>
</gene>
<evidence type="ECO:0000313" key="2">
    <source>
        <dbReference type="EMBL" id="ADA57827.1"/>
    </source>
</evidence>
<evidence type="ECO:0000313" key="3">
    <source>
        <dbReference type="EMBL" id="QRM16358.1"/>
    </source>
</evidence>
<reference evidence="2" key="2">
    <citation type="submission" date="2012-05" db="EMBL/GenBank/DDBJ databases">
        <authorList>
            <person name="van Beurden S.J."/>
            <person name="Gatherer D."/>
            <person name="Tuzi K."/>
            <person name="Herzyk P."/>
            <person name="Galbraith J."/>
            <person name="Peeters B.P.H."/>
            <person name="Rottier P.J.M."/>
            <person name="Engelsma M.Y."/>
            <person name="Davison A.J."/>
        </authorList>
    </citation>
    <scope>NUCLEOTIDE SEQUENCE</scope>
    <source>
        <strain evidence="2">500138</strain>
    </source>
</reference>
<reference evidence="3" key="4">
    <citation type="submission" date="2021-02" db="EMBL/GenBank/DDBJ databases">
        <authorList>
            <person name="Vanderplasschen A.F.C."/>
            <person name="Davison A.J."/>
        </authorList>
    </citation>
    <scope>NUCLEOTIDE SEQUENCE</scope>
    <source>
        <strain evidence="3">500138</strain>
        <strain evidence="5">DK-200249</strain>
        <strain evidence="4">DK-2008-50-66-1</strain>
        <strain evidence="6">DK-205223-2</strain>
        <strain evidence="7">DK-206116-1</strain>
        <strain evidence="8">HVA 486123</strain>
        <strain evidence="9">UK N080</strain>
    </source>
</reference>
<dbReference type="EMBL" id="MW580854">
    <property type="protein sequence ID" value="QRM17011.1"/>
    <property type="molecule type" value="Genomic_DNA"/>
</dbReference>
<protein>
    <submittedName>
        <fullName evidence="3">Membrane protein ORF64</fullName>
    </submittedName>
</protein>
<evidence type="ECO:0000313" key="8">
    <source>
        <dbReference type="EMBL" id="QRM17011.1"/>
    </source>
</evidence>
<accession>A0A1J0RED3</accession>
<evidence type="ECO:0000313" key="5">
    <source>
        <dbReference type="EMBL" id="QRM16617.1"/>
    </source>
</evidence>
<dbReference type="EMBL" id="MW580852">
    <property type="protein sequence ID" value="QRM16750.1"/>
    <property type="molecule type" value="Genomic_DNA"/>
</dbReference>
<keyword evidence="1" id="KW-1133">Transmembrane helix</keyword>
<dbReference type="EMBL" id="MW580851">
    <property type="protein sequence ID" value="QRM16617.1"/>
    <property type="molecule type" value="Genomic_DNA"/>
</dbReference>
<reference evidence="3" key="3">
    <citation type="journal article" date="2021" name="Microorganisms">
        <title>Genomes of Anguillid Herpesvirus 1 Strains Reveal Evolutionary Disparities and Low Genetic Diversity in the Genus Cyprinivirus.</title>
        <authorList>
            <person name="Donohoe O."/>
            <person name="Zhang H."/>
            <person name="Delrez N."/>
            <person name="Gao Y."/>
            <person name="Suarez N.M."/>
            <person name="Davison A.J."/>
            <person name="Vanderplasschen A."/>
        </authorList>
    </citation>
    <scope>NUCLEOTIDE SEQUENCE</scope>
    <source>
        <strain evidence="3">500138</strain>
        <strain evidence="5">DK-200249</strain>
        <strain evidence="4">DK-2008-50-66-1</strain>
        <strain evidence="6">DK-205223-2</strain>
        <strain evidence="7">DK-206116-1</strain>
        <strain evidence="8">HVA 486123</strain>
        <strain evidence="9">UK N080</strain>
    </source>
</reference>
<evidence type="ECO:0000256" key="1">
    <source>
        <dbReference type="SAM" id="Phobius"/>
    </source>
</evidence>
<name>A0A1J0RED3_9VIRU</name>
<dbReference type="EMBL" id="MW580849">
    <property type="protein sequence ID" value="QRM16358.1"/>
    <property type="molecule type" value="Genomic_DNA"/>
</dbReference>
<keyword evidence="10" id="KW-1185">Reference proteome</keyword>
<evidence type="ECO:0000313" key="10">
    <source>
        <dbReference type="Proteomes" id="UP000011239"/>
    </source>
</evidence>
<feature type="transmembrane region" description="Helical" evidence="1">
    <location>
        <begin position="134"/>
        <end position="156"/>
    </location>
</feature>
<keyword evidence="1" id="KW-0472">Membrane</keyword>
<evidence type="ECO:0000313" key="6">
    <source>
        <dbReference type="EMBL" id="QRM16750.1"/>
    </source>
</evidence>
<proteinExistence type="predicted"/>
<feature type="transmembrane region" description="Helical" evidence="1">
    <location>
        <begin position="168"/>
        <end position="191"/>
    </location>
</feature>
<accession>D2E8B5</accession>
<organism evidence="3">
    <name type="scientific">Anguillid herpesvirus 1</name>
    <dbReference type="NCBI Taxonomy" id="150286"/>
    <lineage>
        <taxon>Viruses</taxon>
        <taxon>Duplodnaviria</taxon>
        <taxon>Heunggongvirae</taxon>
        <taxon>Peploviricota</taxon>
        <taxon>Herviviricetes</taxon>
        <taxon>Herpesvirales</taxon>
        <taxon>Alloherpesviridae</taxon>
        <taxon>Cyvirus</taxon>
        <taxon>Cyvirus anguillidallo1</taxon>
    </lineage>
</organism>
<dbReference type="EMBL" id="MW580850">
    <property type="protein sequence ID" value="QRM16487.1"/>
    <property type="molecule type" value="Genomic_DNA"/>
</dbReference>
<evidence type="ECO:0000313" key="9">
    <source>
        <dbReference type="EMBL" id="QRM17142.1"/>
    </source>
</evidence>
<dbReference type="Proteomes" id="UP000011239">
    <property type="component" value="Segment"/>
</dbReference>
<reference evidence="2 10" key="1">
    <citation type="journal article" date="2010" name="J. Gen. Virol.">
        <title>Complete genome sequence and taxonomic position of anguillid herpesvirus 1.</title>
        <authorList>
            <person name="van Beurden S.J."/>
            <person name="Bossers A."/>
            <person name="Voorbergen-Laarman M.H."/>
            <person name="Haenen O.L."/>
            <person name="Peters S."/>
            <person name="Abma-Henkens M.H."/>
            <person name="Peeters B.P."/>
            <person name="Rottier P.J."/>
            <person name="Engelsma M.Y."/>
        </authorList>
    </citation>
    <scope>NUCLEOTIDE SEQUENCE [LARGE SCALE GENOMIC DNA]</scope>
    <source>
        <strain evidence="2">500138</strain>
        <strain evidence="10">Isolate Anguilla anguilla/Netherlands/500138/1998</strain>
    </source>
</reference>
<dbReference type="EMBL" id="FJ940765">
    <property type="protein sequence ID" value="ADA57827.1"/>
    <property type="molecule type" value="Genomic_DNA"/>
</dbReference>
<sequence>MSDKYQFNQGPFSLNQTLTVSWGLNGTIFQIAADPYARLAAAPPDEAAFFHNMLRSEEPRSKLQVCVAQQGSGNSATTSFFVTPLSFPFTLNLRPFNGFNAQCMADAETLEIKFNGKVLDDKQRPRLFVDWHKWLPRLGVALLILFTVVFGQNLWGALVLGFVKNRKWGLFGALVIAVTMVMWTSYGALLLNWGWAVAGQYLSNNAEMAEMAAKLFTASDVATAAAAPIVGVLKHTLPPNVN</sequence>
<keyword evidence="1" id="KW-0812">Transmembrane</keyword>
<dbReference type="EMBL" id="MW580853">
    <property type="protein sequence ID" value="QRM16881.1"/>
    <property type="molecule type" value="Genomic_DNA"/>
</dbReference>
<dbReference type="KEGG" id="vg:8683496"/>
<evidence type="ECO:0000313" key="4">
    <source>
        <dbReference type="EMBL" id="QRM16487.1"/>
    </source>
</evidence>
<dbReference type="GeneID" id="8683496"/>
<dbReference type="RefSeq" id="YP_003358203.1">
    <property type="nucleotide sequence ID" value="NC_013668.3"/>
</dbReference>
<dbReference type="EMBL" id="MW580855">
    <property type="protein sequence ID" value="QRM17142.1"/>
    <property type="molecule type" value="Genomic_DNA"/>
</dbReference>
<evidence type="ECO:0000313" key="7">
    <source>
        <dbReference type="EMBL" id="QRM16881.1"/>
    </source>
</evidence>